<name>A0A3Q2PFI2_FUNHE</name>
<organism evidence="3 4">
    <name type="scientific">Fundulus heteroclitus</name>
    <name type="common">Killifish</name>
    <name type="synonym">Mummichog</name>
    <dbReference type="NCBI Taxonomy" id="8078"/>
    <lineage>
        <taxon>Eukaryota</taxon>
        <taxon>Metazoa</taxon>
        <taxon>Chordata</taxon>
        <taxon>Craniata</taxon>
        <taxon>Vertebrata</taxon>
        <taxon>Euteleostomi</taxon>
        <taxon>Actinopterygii</taxon>
        <taxon>Neopterygii</taxon>
        <taxon>Teleostei</taxon>
        <taxon>Neoteleostei</taxon>
        <taxon>Acanthomorphata</taxon>
        <taxon>Ovalentaria</taxon>
        <taxon>Atherinomorphae</taxon>
        <taxon>Cyprinodontiformes</taxon>
        <taxon>Fundulidae</taxon>
        <taxon>Fundulus</taxon>
    </lineage>
</organism>
<dbReference type="InterPro" id="IPR051282">
    <property type="entry name" value="Arf-GAP_GTPase_ANK_PH"/>
</dbReference>
<dbReference type="Proteomes" id="UP000265000">
    <property type="component" value="Unplaced"/>
</dbReference>
<dbReference type="GO" id="GO:0003924">
    <property type="term" value="F:GTPase activity"/>
    <property type="evidence" value="ECO:0007669"/>
    <property type="project" value="TreeGrafter"/>
</dbReference>
<dbReference type="GeneTree" id="ENSGT00940000159586"/>
<protein>
    <submittedName>
        <fullName evidence="3">ArfGAP with GTPase domain, ankyrin repeat and PH domain 3</fullName>
    </submittedName>
</protein>
<evidence type="ECO:0000313" key="4">
    <source>
        <dbReference type="Proteomes" id="UP000265000"/>
    </source>
</evidence>
<dbReference type="GO" id="GO:0008270">
    <property type="term" value="F:zinc ion binding"/>
    <property type="evidence" value="ECO:0007669"/>
    <property type="project" value="UniProtKB-KW"/>
</dbReference>
<dbReference type="PANTHER" id="PTHR45819:SF2">
    <property type="entry name" value="ARF-GAP WITH GTPASE, ANK REPEAT AND PH DOMAIN-CONTAINING PROTEIN 3"/>
    <property type="match status" value="1"/>
</dbReference>
<proteinExistence type="predicted"/>
<dbReference type="GO" id="GO:0005634">
    <property type="term" value="C:nucleus"/>
    <property type="evidence" value="ECO:0007669"/>
    <property type="project" value="TreeGrafter"/>
</dbReference>
<keyword evidence="1" id="KW-0479">Metal-binding</keyword>
<reference evidence="3" key="1">
    <citation type="submission" date="2025-08" db="UniProtKB">
        <authorList>
            <consortium name="Ensembl"/>
        </authorList>
    </citation>
    <scope>IDENTIFICATION</scope>
</reference>
<feature type="compositionally biased region" description="Low complexity" evidence="2">
    <location>
        <begin position="38"/>
        <end position="62"/>
    </location>
</feature>
<dbReference type="GO" id="GO:0005096">
    <property type="term" value="F:GTPase activator activity"/>
    <property type="evidence" value="ECO:0007669"/>
    <property type="project" value="TreeGrafter"/>
</dbReference>
<evidence type="ECO:0000256" key="1">
    <source>
        <dbReference type="ARBA" id="ARBA00022771"/>
    </source>
</evidence>
<feature type="region of interest" description="Disordered" evidence="2">
    <location>
        <begin position="1"/>
        <end position="62"/>
    </location>
</feature>
<sequence length="322" mass="35072">MNFQSSVPVSGISQQSQPAMPTPGTVPAPVPVPQSIPSQFGSGSSASSGAGQFGSGTVSGQASQSGAAGSQYVLSNSSAIRAEIHRFESVHPNIYAIYDLIERIDDLALQNQIREHVISIEDSFVNSQEWTLSRSVPELKVVTALFSYRKCLLVIHYKPNLPNISSSGGRFKKEIVVDGQSYLLLIRDEGGPPELQIVMNTISILCFIEKKSDQNFQLILNLFHLVCFRLVFTYPFTSLSTSWTNDSALWENSFYFPPPVAQKVVAMRKKQQLSIGPCKSLPNSPSHSSVPAASIPSVHINQICASVSNLSSTKRAFQLLPN</sequence>
<feature type="compositionally biased region" description="Pro residues" evidence="2">
    <location>
        <begin position="20"/>
        <end position="34"/>
    </location>
</feature>
<dbReference type="PANTHER" id="PTHR45819">
    <property type="entry name" value="CENTAURIN-GAMMA-1A"/>
    <property type="match status" value="1"/>
</dbReference>
<reference evidence="3" key="2">
    <citation type="submission" date="2025-09" db="UniProtKB">
        <authorList>
            <consortium name="Ensembl"/>
        </authorList>
    </citation>
    <scope>IDENTIFICATION</scope>
</reference>
<evidence type="ECO:0000256" key="2">
    <source>
        <dbReference type="SAM" id="MobiDB-lite"/>
    </source>
</evidence>
<feature type="compositionally biased region" description="Polar residues" evidence="2">
    <location>
        <begin position="1"/>
        <end position="17"/>
    </location>
</feature>
<keyword evidence="1" id="KW-0862">Zinc</keyword>
<dbReference type="AlphaFoldDB" id="A0A3Q2PFI2"/>
<keyword evidence="4" id="KW-1185">Reference proteome</keyword>
<evidence type="ECO:0000313" key="3">
    <source>
        <dbReference type="Ensembl" id="ENSFHEP00000010920.1"/>
    </source>
</evidence>
<accession>A0A3Q2PFI2</accession>
<dbReference type="InterPro" id="IPR027417">
    <property type="entry name" value="P-loop_NTPase"/>
</dbReference>
<keyword evidence="1" id="KW-0863">Zinc-finger</keyword>
<dbReference type="Gene3D" id="3.40.50.300">
    <property type="entry name" value="P-loop containing nucleotide triphosphate hydrolases"/>
    <property type="match status" value="1"/>
</dbReference>
<dbReference type="Ensembl" id="ENSFHET00000017762.1">
    <property type="protein sequence ID" value="ENSFHEP00000010920.1"/>
    <property type="gene ID" value="ENSFHEG00000012330.1"/>
</dbReference>